<keyword evidence="4" id="KW-1185">Reference proteome</keyword>
<evidence type="ECO:0000313" key="3">
    <source>
        <dbReference type="EMBL" id="CBJ88334.1"/>
    </source>
</evidence>
<dbReference type="KEGG" id="xne:XNC1_0246"/>
<reference evidence="3 4" key="1">
    <citation type="journal article" date="2011" name="PLoS ONE">
        <title>The entomopathogenic bacterial endosymbionts xenorhabdus and photorhabdus: convergent lifestyles from divergent genomes.</title>
        <authorList>
            <person name="Chaston J.M."/>
            <person name="Suen G."/>
            <person name="Tucker S.L."/>
            <person name="Andersen A.W."/>
            <person name="Bhasin A."/>
            <person name="Bode E."/>
            <person name="Bode H.B."/>
            <person name="Brachmann A.O."/>
            <person name="Cowles C.E."/>
            <person name="Cowles K.N."/>
            <person name="Darby C."/>
            <person name="de Leon L."/>
            <person name="Drace K."/>
            <person name="Du Z."/>
            <person name="Givaudan A."/>
            <person name="Herbert Tran E.E."/>
            <person name="Jewell K.A."/>
            <person name="Knack J.J."/>
            <person name="Krasomil-Osterfeld K.C."/>
            <person name="Kukor R."/>
            <person name="Lanois A."/>
            <person name="Latreille P."/>
            <person name="Leimgruber N.K."/>
            <person name="Lipke C.M."/>
            <person name="Liu R."/>
            <person name="Lu X."/>
            <person name="Martens E.C."/>
            <person name="Marri P.R."/>
            <person name="Medigue C."/>
            <person name="Menard M.L."/>
            <person name="Miller N.M."/>
            <person name="Morales-Soto N."/>
            <person name="Norton S."/>
            <person name="Ogier J.C."/>
            <person name="Orchard S.S."/>
            <person name="Park D."/>
            <person name="Park Y."/>
            <person name="Qurollo B.A."/>
            <person name="Sugar D.R."/>
            <person name="Richards G.R."/>
            <person name="Rouy Z."/>
            <person name="Slominski B."/>
            <person name="Slominski K."/>
            <person name="Snyder H."/>
            <person name="Tjaden B.C."/>
            <person name="van der Hoeven R."/>
            <person name="Welch R.D."/>
            <person name="Wheeler C."/>
            <person name="Xiang B."/>
            <person name="Barbazuk B."/>
            <person name="Gaudriault S."/>
            <person name="Goodner B."/>
            <person name="Slater S.C."/>
            <person name="Forst S."/>
            <person name="Goldman B.S."/>
            <person name="Goodrich-Blair H."/>
        </authorList>
    </citation>
    <scope>NUCLEOTIDE SEQUENCE [LARGE SCALE GENOMIC DNA]</scope>
    <source>
        <strain evidence="4">ATCC 19061 / DSM 3370 / CCUG 14189 / LMG 1036 / NCIMB 9965 / AN6</strain>
    </source>
</reference>
<dbReference type="AlphaFoldDB" id="D3VH49"/>
<evidence type="ECO:0000313" key="4">
    <source>
        <dbReference type="Proteomes" id="UP000008075"/>
    </source>
</evidence>
<dbReference type="EMBL" id="FN667742">
    <property type="protein sequence ID" value="CBJ88334.1"/>
    <property type="molecule type" value="Genomic_DNA"/>
</dbReference>
<feature type="domain" description="FAD dependent oxidoreductase" evidence="2">
    <location>
        <begin position="8"/>
        <end position="349"/>
    </location>
</feature>
<organism evidence="3 4">
    <name type="scientific">Xenorhabdus nematophila (strain ATCC 19061 / DSM 3370 / CCUG 14189 / LMG 1036 / NCIMB 9965 / AN6)</name>
    <dbReference type="NCBI Taxonomy" id="406817"/>
    <lineage>
        <taxon>Bacteria</taxon>
        <taxon>Pseudomonadati</taxon>
        <taxon>Pseudomonadota</taxon>
        <taxon>Gammaproteobacteria</taxon>
        <taxon>Enterobacterales</taxon>
        <taxon>Morganellaceae</taxon>
        <taxon>Xenorhabdus</taxon>
    </lineage>
</organism>
<sequence>MTRQFEFDCIIVGAGIIGATCFHQFTAAGKRCLLLEQRQLNAGITGASGCIVRVSHRTNEAIDAAALGFHFYQKLSHDSAGYVSFSRKGYLHFADEETLLRIHERLLHNGIRVEILTQASLRHQYPHFPVIATSAIYEPDSGYMDAKPTLEFLVQSAVVRGGKYLDAVELQQLLWDQETHHVNGVMTSMGEFYAPNIVLAMGNATTAFLQQHFSDDCGMWNQLIQVTRFTHDVPLSGSPCFIDDLNELNGRWCPVTGGFFAGYPTGLCVPSNDSYRAVDKSHALFTQQRAQQRFPWLKGASINGALCHSDCYSQQSIGVIGEQASLPKGIFVASGFSGGGFKMAPYVAVTLLQSITGLQEITTQPSSSARAVITQELSS</sequence>
<dbReference type="InterPro" id="IPR006076">
    <property type="entry name" value="FAD-dep_OxRdtase"/>
</dbReference>
<name>D3VH49_XENNA</name>
<dbReference type="InterPro" id="IPR036188">
    <property type="entry name" value="FAD/NAD-bd_sf"/>
</dbReference>
<dbReference type="HOGENOM" id="CLU_007884_4_1_6"/>
<gene>
    <name evidence="3" type="ordered locus">XNC1_0246</name>
</gene>
<evidence type="ECO:0000256" key="1">
    <source>
        <dbReference type="ARBA" id="ARBA00023002"/>
    </source>
</evidence>
<dbReference type="PANTHER" id="PTHR13847">
    <property type="entry name" value="SARCOSINE DEHYDROGENASE-RELATED"/>
    <property type="match status" value="1"/>
</dbReference>
<evidence type="ECO:0000259" key="2">
    <source>
        <dbReference type="Pfam" id="PF01266"/>
    </source>
</evidence>
<protein>
    <submittedName>
        <fullName evidence="3">Sarcosine oxidase</fullName>
        <ecNumber evidence="3">1.5.3.1</ecNumber>
    </submittedName>
</protein>
<dbReference type="eggNOG" id="COG0665">
    <property type="taxonomic scope" value="Bacteria"/>
</dbReference>
<dbReference type="Gene3D" id="3.50.50.60">
    <property type="entry name" value="FAD/NAD(P)-binding domain"/>
    <property type="match status" value="1"/>
</dbReference>
<accession>D3VH49</accession>
<dbReference type="SUPFAM" id="SSF51905">
    <property type="entry name" value="FAD/NAD(P)-binding domain"/>
    <property type="match status" value="1"/>
</dbReference>
<dbReference type="RefSeq" id="WP_013183186.1">
    <property type="nucleotide sequence ID" value="NC_014228.1"/>
</dbReference>
<dbReference type="STRING" id="406817.XNC1_0246"/>
<dbReference type="PANTHER" id="PTHR13847:SF287">
    <property type="entry name" value="FAD-DEPENDENT OXIDOREDUCTASE DOMAIN-CONTAINING PROTEIN 1"/>
    <property type="match status" value="1"/>
</dbReference>
<dbReference type="Proteomes" id="UP000008075">
    <property type="component" value="Chromosome"/>
</dbReference>
<dbReference type="GO" id="GO:0005737">
    <property type="term" value="C:cytoplasm"/>
    <property type="evidence" value="ECO:0007669"/>
    <property type="project" value="TreeGrafter"/>
</dbReference>
<dbReference type="GO" id="GO:0008115">
    <property type="term" value="F:sarcosine oxidase activity"/>
    <property type="evidence" value="ECO:0007669"/>
    <property type="project" value="UniProtKB-EC"/>
</dbReference>
<dbReference type="GeneID" id="24905481"/>
<proteinExistence type="predicted"/>
<dbReference type="Pfam" id="PF01266">
    <property type="entry name" value="DAO"/>
    <property type="match status" value="1"/>
</dbReference>
<dbReference type="EC" id="1.5.3.1" evidence="3"/>
<dbReference type="Gene3D" id="3.30.9.10">
    <property type="entry name" value="D-Amino Acid Oxidase, subunit A, domain 2"/>
    <property type="match status" value="1"/>
</dbReference>
<keyword evidence="1 3" id="KW-0560">Oxidoreductase</keyword>